<keyword evidence="4" id="KW-1185">Reference proteome</keyword>
<evidence type="ECO:0000259" key="2">
    <source>
        <dbReference type="Pfam" id="PF20231"/>
    </source>
</evidence>
<evidence type="ECO:0000256" key="1">
    <source>
        <dbReference type="SAM" id="MobiDB-lite"/>
    </source>
</evidence>
<reference evidence="3" key="1">
    <citation type="submission" date="2022-07" db="EMBL/GenBank/DDBJ databases">
        <title>Genome Sequence of Leucocoprinus birnbaumii.</title>
        <authorList>
            <person name="Buettner E."/>
        </authorList>
    </citation>
    <scope>NUCLEOTIDE SEQUENCE</scope>
    <source>
        <strain evidence="3">VT141</strain>
    </source>
</reference>
<feature type="region of interest" description="Disordered" evidence="1">
    <location>
        <begin position="74"/>
        <end position="94"/>
    </location>
</feature>
<proteinExistence type="predicted"/>
<comment type="caution">
    <text evidence="3">The sequence shown here is derived from an EMBL/GenBank/DDBJ whole genome shotgun (WGS) entry which is preliminary data.</text>
</comment>
<feature type="compositionally biased region" description="Acidic residues" evidence="1">
    <location>
        <begin position="78"/>
        <end position="94"/>
    </location>
</feature>
<protein>
    <recommendedName>
        <fullName evidence="2">DUF6589 domain-containing protein</fullName>
    </recommendedName>
</protein>
<dbReference type="EMBL" id="JANIEX010000724">
    <property type="protein sequence ID" value="KAJ3563771.1"/>
    <property type="molecule type" value="Genomic_DNA"/>
</dbReference>
<name>A0AAD5YTG4_9AGAR</name>
<feature type="compositionally biased region" description="Basic and acidic residues" evidence="1">
    <location>
        <begin position="560"/>
        <end position="569"/>
    </location>
</feature>
<organism evidence="3 4">
    <name type="scientific">Leucocoprinus birnbaumii</name>
    <dbReference type="NCBI Taxonomy" id="56174"/>
    <lineage>
        <taxon>Eukaryota</taxon>
        <taxon>Fungi</taxon>
        <taxon>Dikarya</taxon>
        <taxon>Basidiomycota</taxon>
        <taxon>Agaricomycotina</taxon>
        <taxon>Agaricomycetes</taxon>
        <taxon>Agaricomycetidae</taxon>
        <taxon>Agaricales</taxon>
        <taxon>Agaricineae</taxon>
        <taxon>Agaricaceae</taxon>
        <taxon>Leucocoprinus</taxon>
    </lineage>
</organism>
<dbReference type="AlphaFoldDB" id="A0AAD5YTG4"/>
<feature type="compositionally biased region" description="Basic and acidic residues" evidence="1">
    <location>
        <begin position="118"/>
        <end position="127"/>
    </location>
</feature>
<dbReference type="InterPro" id="IPR046496">
    <property type="entry name" value="DUF6589"/>
</dbReference>
<dbReference type="Pfam" id="PF20231">
    <property type="entry name" value="DUF6589"/>
    <property type="match status" value="1"/>
</dbReference>
<evidence type="ECO:0000313" key="3">
    <source>
        <dbReference type="EMBL" id="KAJ3563771.1"/>
    </source>
</evidence>
<feature type="region of interest" description="Disordered" evidence="1">
    <location>
        <begin position="115"/>
        <end position="147"/>
    </location>
</feature>
<feature type="compositionally biased region" description="Acidic residues" evidence="1">
    <location>
        <begin position="128"/>
        <end position="139"/>
    </location>
</feature>
<dbReference type="Proteomes" id="UP001213000">
    <property type="component" value="Unassembled WGS sequence"/>
</dbReference>
<evidence type="ECO:0000313" key="4">
    <source>
        <dbReference type="Proteomes" id="UP001213000"/>
    </source>
</evidence>
<gene>
    <name evidence="3" type="ORF">NP233_g8726</name>
</gene>
<accession>A0AAD5YTG4</accession>
<feature type="domain" description="DUF6589" evidence="2">
    <location>
        <begin position="448"/>
        <end position="550"/>
    </location>
</feature>
<feature type="region of interest" description="Disordered" evidence="1">
    <location>
        <begin position="548"/>
        <end position="569"/>
    </location>
</feature>
<sequence length="569" mass="64601">MIQHLVGFHSTNGLALIAQRTFGSVFHAAYDTHVSRVLPPPNHAQTHIQYTETCTNSFSLSSNMAELIFDFRDHLDGNESDEPDESSSEDEVMTEIEQVPSTVSDDEMNAETEMLQHNSDEMLKDRDIDEQEESEEDLAFLEPEPLGDETSQRVRRVLRCMDHVGIKVVDFLDGLSWGTQATTVSPKIQRERTLLLSNPRLQNIIQRWAKPPRSLTSHKKRPEGASTIINTFATSHVHTAASNELEKLASSLLSPTSHDISEQTLLGTTFSYIGSQAQEKAPSLWNLLQTLACHPTKPVHSLSDHSRSRMERVIVTIISILSYQRSHSRCRLQKLMSICLKFKGISAKGFDILHALRLTMSHKWTTNSVERISKSCMADVVKKKDVYPWMISYDNINISFRVFSQRLDNQSELGSGTASTVYIRPGLPLLPATINQNLRTTRAQGLQKPLTELEVTDILHNTYPKIQAYSTFQVLQFLIHSPEFDLATYEGRTSPRFKRRPWIRQLSAGPRSETLQFILGTSNVPEVTHEQHDRLVNEWLDDLGWGDSAKQSRGGKKWNVRREKSAKFR</sequence>